<accession>A0A392QSR1</accession>
<evidence type="ECO:0000313" key="1">
    <source>
        <dbReference type="EMBL" id="MCI27423.1"/>
    </source>
</evidence>
<protein>
    <submittedName>
        <fullName evidence="1">Uncharacterized protein</fullName>
    </submittedName>
</protein>
<proteinExistence type="predicted"/>
<organism evidence="1 2">
    <name type="scientific">Trifolium medium</name>
    <dbReference type="NCBI Taxonomy" id="97028"/>
    <lineage>
        <taxon>Eukaryota</taxon>
        <taxon>Viridiplantae</taxon>
        <taxon>Streptophyta</taxon>
        <taxon>Embryophyta</taxon>
        <taxon>Tracheophyta</taxon>
        <taxon>Spermatophyta</taxon>
        <taxon>Magnoliopsida</taxon>
        <taxon>eudicotyledons</taxon>
        <taxon>Gunneridae</taxon>
        <taxon>Pentapetalae</taxon>
        <taxon>rosids</taxon>
        <taxon>fabids</taxon>
        <taxon>Fabales</taxon>
        <taxon>Fabaceae</taxon>
        <taxon>Papilionoideae</taxon>
        <taxon>50 kb inversion clade</taxon>
        <taxon>NPAAA clade</taxon>
        <taxon>Hologalegina</taxon>
        <taxon>IRL clade</taxon>
        <taxon>Trifolieae</taxon>
        <taxon>Trifolium</taxon>
    </lineage>
</organism>
<keyword evidence="2" id="KW-1185">Reference proteome</keyword>
<comment type="caution">
    <text evidence="1">The sequence shown here is derived from an EMBL/GenBank/DDBJ whole genome shotgun (WGS) entry which is preliminary data.</text>
</comment>
<feature type="non-terminal residue" evidence="1">
    <location>
        <position position="39"/>
    </location>
</feature>
<sequence length="39" mass="4630">MVDGREERRVVEGDVRWGVVREREEVEEEAMVVVVERES</sequence>
<name>A0A392QSR1_9FABA</name>
<evidence type="ECO:0000313" key="2">
    <source>
        <dbReference type="Proteomes" id="UP000265520"/>
    </source>
</evidence>
<dbReference type="EMBL" id="LXQA010159203">
    <property type="protein sequence ID" value="MCI27423.1"/>
    <property type="molecule type" value="Genomic_DNA"/>
</dbReference>
<reference evidence="1 2" key="1">
    <citation type="journal article" date="2018" name="Front. Plant Sci.">
        <title>Red Clover (Trifolium pratense) and Zigzag Clover (T. medium) - A Picture of Genomic Similarities and Differences.</title>
        <authorList>
            <person name="Dluhosova J."/>
            <person name="Istvanek J."/>
            <person name="Nedelnik J."/>
            <person name="Repkova J."/>
        </authorList>
    </citation>
    <scope>NUCLEOTIDE SEQUENCE [LARGE SCALE GENOMIC DNA]</scope>
    <source>
        <strain evidence="2">cv. 10/8</strain>
        <tissue evidence="1">Leaf</tissue>
    </source>
</reference>
<dbReference type="AlphaFoldDB" id="A0A392QSR1"/>
<dbReference type="Proteomes" id="UP000265520">
    <property type="component" value="Unassembled WGS sequence"/>
</dbReference>